<feature type="domain" description="N,N-dimethylformamidase beta subunit-like C-terminal" evidence="1">
    <location>
        <begin position="304"/>
        <end position="717"/>
    </location>
</feature>
<gene>
    <name evidence="2" type="ORF">N0A02_30415</name>
</gene>
<proteinExistence type="predicted"/>
<comment type="caution">
    <text evidence="2">The sequence shown here is derived from an EMBL/GenBank/DDBJ whole genome shotgun (WGS) entry which is preliminary data.</text>
</comment>
<organism evidence="2 3">
    <name type="scientific">Paraburkholderia acidicola</name>
    <dbReference type="NCBI Taxonomy" id="1912599"/>
    <lineage>
        <taxon>Bacteria</taxon>
        <taxon>Pseudomonadati</taxon>
        <taxon>Pseudomonadota</taxon>
        <taxon>Betaproteobacteria</taxon>
        <taxon>Burkholderiales</taxon>
        <taxon>Burkholderiaceae</taxon>
        <taxon>Paraburkholderia</taxon>
    </lineage>
</organism>
<reference evidence="2 3" key="1">
    <citation type="journal article" date="2024" name="Chem. Sci.">
        <title>Discovery of a lagriamide polyketide by integrated genome mining, isotopic labeling, and untargeted metabolomics.</title>
        <authorList>
            <person name="Fergusson C.H."/>
            <person name="Saulog J."/>
            <person name="Paulo B.S."/>
            <person name="Wilson D.M."/>
            <person name="Liu D.Y."/>
            <person name="Morehouse N.J."/>
            <person name="Waterworth S."/>
            <person name="Barkei J."/>
            <person name="Gray C.A."/>
            <person name="Kwan J.C."/>
            <person name="Eustaquio A.S."/>
            <person name="Linington R.G."/>
        </authorList>
    </citation>
    <scope>NUCLEOTIDE SEQUENCE [LARGE SCALE GENOMIC DNA]</scope>
    <source>
        <strain evidence="2 3">RL17-338-BIF-B</strain>
    </source>
</reference>
<dbReference type="SUPFAM" id="SSF52317">
    <property type="entry name" value="Class I glutamine amidotransferase-like"/>
    <property type="match status" value="1"/>
</dbReference>
<dbReference type="RefSeq" id="WP_349545382.1">
    <property type="nucleotide sequence ID" value="NZ_JAOALG010000002.1"/>
</dbReference>
<dbReference type="InterPro" id="IPR046540">
    <property type="entry name" value="DMFA2_C"/>
</dbReference>
<keyword evidence="3" id="KW-1185">Reference proteome</keyword>
<dbReference type="Pfam" id="PF20254">
    <property type="entry name" value="DMFA2_C"/>
    <property type="match status" value="1"/>
</dbReference>
<dbReference type="EMBL" id="JAOALG010000002">
    <property type="protein sequence ID" value="MEQ5843776.1"/>
    <property type="molecule type" value="Genomic_DNA"/>
</dbReference>
<dbReference type="InterPro" id="IPR029062">
    <property type="entry name" value="Class_I_gatase-like"/>
</dbReference>
<evidence type="ECO:0000313" key="3">
    <source>
        <dbReference type="Proteomes" id="UP001469089"/>
    </source>
</evidence>
<accession>A0ABV1LY88</accession>
<evidence type="ECO:0000313" key="2">
    <source>
        <dbReference type="EMBL" id="MEQ5843776.1"/>
    </source>
</evidence>
<dbReference type="Proteomes" id="UP001469089">
    <property type="component" value="Unassembled WGS sequence"/>
</dbReference>
<name>A0ABV1LY88_9BURK</name>
<sequence>MNITGYVSKWSSRPGETLSFYVSCVMTSFRVELRRLIHGDASPAGPGIKELVIPDALNQRMFEGRAQAIRKGSCVVVPDVAADRVMAVTGAFCATRTESEADQSIVTFEFPKISLSLKVRAGVVTIESHAGTTTTVVAVADKPIAKNIWYRFALRIDLIEGLFDVHFRRNSPFPFDAVGQHISGNFEHGDGIEMGRLLFGATRALKVGRQWHVSDPFNGKIADLSLFVGMDAAKEVMTAWHECRRTESKPFAAWNFVEQCSTHVLPDSIGTLDGHVVNCPVRLVTGPDFAGQTVDPFVAPELFNAAHFHDDDLEDAGWDESFSFVVPAGLSSGIYAFRLMCDGGEDYIPFFVTPELGAEKTTVAVLLPTFSYQVYANMHMDVSVLPEEILPIADRTSELSPEEKYVFANGLYSCYDRHSDGSGACIATTQRPMPIFVRPRSANRFNGGQHQLSSDLFLIDWLEGKGIPYELVTDHDLHFRGSDALSRYRVILSGSHAEYWSSKMLDSLKDYQDQGGRFVYLSGNGLYWVTEPNEDGSLVEIRRDQGLRTWDAAPGEAYLSFSGKRGGTWRHQGRAPQRFVGVGQSAMGLDNGRPYARTDASYDSRAAFLFDGIEEHLIGDFPGLVSGYGAAGMEIDRAAFDLGTPAHALILGTATGFSDAYQLDIQDVGAVTPYFGGTTNMNVRADIVFFETPNNGAVFSVGSIAWCSALSYNNYDNSVSRLTENVVRSFMADASQPLTSDDTGSGI</sequence>
<protein>
    <recommendedName>
        <fullName evidence="1">N,N-dimethylformamidase beta subunit-like C-terminal domain-containing protein</fullName>
    </recommendedName>
</protein>
<evidence type="ECO:0000259" key="1">
    <source>
        <dbReference type="Pfam" id="PF20254"/>
    </source>
</evidence>